<evidence type="ECO:0000256" key="1">
    <source>
        <dbReference type="SAM" id="MobiDB-lite"/>
    </source>
</evidence>
<evidence type="ECO:0000313" key="2">
    <source>
        <dbReference type="EMBL" id="THV49189.1"/>
    </source>
</evidence>
<feature type="compositionally biased region" description="Basic and acidic residues" evidence="1">
    <location>
        <begin position="127"/>
        <end position="143"/>
    </location>
</feature>
<comment type="caution">
    <text evidence="2">The sequence shown here is derived from an EMBL/GenBank/DDBJ whole genome shotgun (WGS) entry which is preliminary data.</text>
</comment>
<dbReference type="OrthoDB" id="3551021at2759"/>
<feature type="compositionally biased region" description="Basic residues" evidence="1">
    <location>
        <begin position="144"/>
        <end position="157"/>
    </location>
</feature>
<proteinExistence type="predicted"/>
<organism evidence="2 3">
    <name type="scientific">Botrytis galanthina</name>
    <dbReference type="NCBI Taxonomy" id="278940"/>
    <lineage>
        <taxon>Eukaryota</taxon>
        <taxon>Fungi</taxon>
        <taxon>Dikarya</taxon>
        <taxon>Ascomycota</taxon>
        <taxon>Pezizomycotina</taxon>
        <taxon>Leotiomycetes</taxon>
        <taxon>Helotiales</taxon>
        <taxon>Sclerotiniaceae</taxon>
        <taxon>Botrytis</taxon>
    </lineage>
</organism>
<dbReference type="EMBL" id="PQXL01000207">
    <property type="protein sequence ID" value="THV49189.1"/>
    <property type="molecule type" value="Genomic_DNA"/>
</dbReference>
<feature type="region of interest" description="Disordered" evidence="1">
    <location>
        <begin position="127"/>
        <end position="158"/>
    </location>
</feature>
<keyword evidence="3" id="KW-1185">Reference proteome</keyword>
<dbReference type="Proteomes" id="UP000308671">
    <property type="component" value="Unassembled WGS sequence"/>
</dbReference>
<feature type="region of interest" description="Disordered" evidence="1">
    <location>
        <begin position="1"/>
        <end position="26"/>
    </location>
</feature>
<accession>A0A4S8R4V4</accession>
<reference evidence="2 3" key="1">
    <citation type="submission" date="2017-12" db="EMBL/GenBank/DDBJ databases">
        <title>Comparative genomics of Botrytis spp.</title>
        <authorList>
            <person name="Valero-Jimenez C.A."/>
            <person name="Tapia P."/>
            <person name="Veloso J."/>
            <person name="Silva-Moreno E."/>
            <person name="Staats M."/>
            <person name="Valdes J.H."/>
            <person name="Van Kan J.A.L."/>
        </authorList>
    </citation>
    <scope>NUCLEOTIDE SEQUENCE [LARGE SCALE GENOMIC DNA]</scope>
    <source>
        <strain evidence="2 3">MUCL435</strain>
    </source>
</reference>
<gene>
    <name evidence="2" type="ORF">BGAL_0207g00100</name>
</gene>
<evidence type="ECO:0000313" key="3">
    <source>
        <dbReference type="Proteomes" id="UP000308671"/>
    </source>
</evidence>
<sequence>MEVKEEDSTMLGAEEENQAVAGVGEDSGNVWEARYSNVRFSKNMTSKELLESLKNLIGPGAEDEKKRRVIKWTQTEKGRRKAAVGQARNKEKKIEKIKRFQMRREINMAKNAQRAERREVAEAKLRWDTEHPEEAAKRRENNKGARKRAAQKAKKRFRAESRNVREMGLSTVMDGTMMNSDAARSVGEEAVEAGAMNAGKMADDDSDVNMMKGLEYAEKLTFSLTIRER</sequence>
<protein>
    <submittedName>
        <fullName evidence="2">Uncharacterized protein</fullName>
    </submittedName>
</protein>
<dbReference type="AlphaFoldDB" id="A0A4S8R4V4"/>
<name>A0A4S8R4V4_9HELO</name>